<dbReference type="EMBL" id="FQWM01000001">
    <property type="protein sequence ID" value="SHG44486.1"/>
    <property type="molecule type" value="Genomic_DNA"/>
</dbReference>
<dbReference type="PANTHER" id="PTHR43877">
    <property type="entry name" value="AMINOALKYLPHOSPHONATE N-ACETYLTRANSFERASE-RELATED-RELATED"/>
    <property type="match status" value="1"/>
</dbReference>
<reference evidence="5" key="1">
    <citation type="submission" date="2016-11" db="EMBL/GenBank/DDBJ databases">
        <authorList>
            <person name="Varghese N."/>
            <person name="Submissions S."/>
        </authorList>
    </citation>
    <scope>NUCLEOTIDE SEQUENCE [LARGE SCALE GENOMIC DNA]</scope>
    <source>
        <strain evidence="5">DSM 28223</strain>
    </source>
</reference>
<dbReference type="PROSITE" id="PS51186">
    <property type="entry name" value="GNAT"/>
    <property type="match status" value="1"/>
</dbReference>
<dbReference type="OrthoDB" id="118465at2"/>
<protein>
    <submittedName>
        <fullName evidence="4">L-amino acid N-acyltransferase YncA</fullName>
    </submittedName>
</protein>
<feature type="domain" description="N-acetyltransferase" evidence="3">
    <location>
        <begin position="5"/>
        <end position="168"/>
    </location>
</feature>
<keyword evidence="2 4" id="KW-0012">Acyltransferase</keyword>
<dbReference type="GO" id="GO:0016747">
    <property type="term" value="F:acyltransferase activity, transferring groups other than amino-acyl groups"/>
    <property type="evidence" value="ECO:0007669"/>
    <property type="project" value="InterPro"/>
</dbReference>
<dbReference type="AlphaFoldDB" id="A0A1M5JVA5"/>
<dbReference type="PANTHER" id="PTHR43877:SF1">
    <property type="entry name" value="ACETYLTRANSFERASE"/>
    <property type="match status" value="1"/>
</dbReference>
<dbReference type="Gene3D" id="3.40.630.30">
    <property type="match status" value="1"/>
</dbReference>
<proteinExistence type="predicted"/>
<keyword evidence="1 4" id="KW-0808">Transferase</keyword>
<dbReference type="STRING" id="870908.SAMN04488044_0793"/>
<accession>A0A1M5JVA5</accession>
<name>A0A1M5JVA5_9RHOB</name>
<evidence type="ECO:0000313" key="4">
    <source>
        <dbReference type="EMBL" id="SHG44486.1"/>
    </source>
</evidence>
<evidence type="ECO:0000313" key="5">
    <source>
        <dbReference type="Proteomes" id="UP000184211"/>
    </source>
</evidence>
<evidence type="ECO:0000256" key="1">
    <source>
        <dbReference type="ARBA" id="ARBA00022679"/>
    </source>
</evidence>
<gene>
    <name evidence="4" type="ORF">SAMN04488044_0793</name>
</gene>
<organism evidence="4 5">
    <name type="scientific">Cognatishimia maritima</name>
    <dbReference type="NCBI Taxonomy" id="870908"/>
    <lineage>
        <taxon>Bacteria</taxon>
        <taxon>Pseudomonadati</taxon>
        <taxon>Pseudomonadota</taxon>
        <taxon>Alphaproteobacteria</taxon>
        <taxon>Rhodobacterales</taxon>
        <taxon>Paracoccaceae</taxon>
        <taxon>Cognatishimia</taxon>
    </lineage>
</organism>
<evidence type="ECO:0000259" key="3">
    <source>
        <dbReference type="PROSITE" id="PS51186"/>
    </source>
</evidence>
<dbReference type="Pfam" id="PF13508">
    <property type="entry name" value="Acetyltransf_7"/>
    <property type="match status" value="1"/>
</dbReference>
<evidence type="ECO:0000256" key="2">
    <source>
        <dbReference type="ARBA" id="ARBA00023315"/>
    </source>
</evidence>
<dbReference type="SUPFAM" id="SSF55729">
    <property type="entry name" value="Acyl-CoA N-acyltransferases (Nat)"/>
    <property type="match status" value="1"/>
</dbReference>
<dbReference type="InterPro" id="IPR000182">
    <property type="entry name" value="GNAT_dom"/>
</dbReference>
<dbReference type="InterPro" id="IPR050832">
    <property type="entry name" value="Bact_Acetyltransf"/>
</dbReference>
<dbReference type="Proteomes" id="UP000184211">
    <property type="component" value="Unassembled WGS sequence"/>
</dbReference>
<sequence length="168" mass="18414">MSFEYSIRPARTADANAITAMMTRSYGELLRADYHPRILEKALPKIGQARPELLGCGTYYVAESAKGRIVGAGGWTDLSPTRGLGHHGEGHMRHVAVDPSYLRRGVGGAIARAAIRSALEQGVHSLRCMSTLTAEVFYRRLGFQSLHAVELALEPGLYFPAIEMRMTL</sequence>
<dbReference type="RefSeq" id="WP_072790784.1">
    <property type="nucleotide sequence ID" value="NZ_FQWM01000001.1"/>
</dbReference>
<dbReference type="InterPro" id="IPR016181">
    <property type="entry name" value="Acyl_CoA_acyltransferase"/>
</dbReference>
<keyword evidence="5" id="KW-1185">Reference proteome</keyword>